<evidence type="ECO:0000313" key="6">
    <source>
        <dbReference type="Proteomes" id="UP000318294"/>
    </source>
</evidence>
<dbReference type="OrthoDB" id="9796171at2"/>
<sequence length="313" mass="34179">MRAVGSEPEIVPNPAVKRHEFRFLHRLRVRWAEVDMQGIVFNAHYLMYVDVGMTEYWRALALPYAQAMQQLGGDLYVRKATLEFAASARMDDCLDVALRCERIGNSSITMTAAVFRGEQALVGAEVVYVFADPASQTARTVPAPLRALIEQYEAGQDVLRIVTGPWDALRHDAAPLRRAVFVDEQGIPEAEEWDAADTHALHAVAYNGLGQAVGTGRLLATAPGQGKIGRMAVHRTLRGAGVGRRVLQALEDAARARGEHTLRLSAQRSALPFYARLGWQVEGDPYDEVGIPHQSMVKHLGGPSGTATPCCGT</sequence>
<accession>A0A554XIE0</accession>
<evidence type="ECO:0000256" key="2">
    <source>
        <dbReference type="ARBA" id="ARBA00022801"/>
    </source>
</evidence>
<organism evidence="5 6">
    <name type="scientific">Tepidimonas charontis</name>
    <dbReference type="NCBI Taxonomy" id="2267262"/>
    <lineage>
        <taxon>Bacteria</taxon>
        <taxon>Pseudomonadati</taxon>
        <taxon>Pseudomonadota</taxon>
        <taxon>Betaproteobacteria</taxon>
        <taxon>Burkholderiales</taxon>
        <taxon>Tepidimonas</taxon>
    </lineage>
</organism>
<evidence type="ECO:0000256" key="3">
    <source>
        <dbReference type="ARBA" id="ARBA00023315"/>
    </source>
</evidence>
<dbReference type="SUPFAM" id="SSF54637">
    <property type="entry name" value="Thioesterase/thiol ester dehydrase-isomerase"/>
    <property type="match status" value="1"/>
</dbReference>
<gene>
    <name evidence="5" type="ORF">Tchar_00745</name>
</gene>
<dbReference type="EMBL" id="VJON01000007">
    <property type="protein sequence ID" value="TSE35549.1"/>
    <property type="molecule type" value="Genomic_DNA"/>
</dbReference>
<evidence type="ECO:0000313" key="5">
    <source>
        <dbReference type="EMBL" id="TSE35549.1"/>
    </source>
</evidence>
<name>A0A554XIE0_9BURK</name>
<proteinExistence type="predicted"/>
<dbReference type="CDD" id="cd00586">
    <property type="entry name" value="4HBT"/>
    <property type="match status" value="1"/>
</dbReference>
<dbReference type="Proteomes" id="UP000318294">
    <property type="component" value="Unassembled WGS sequence"/>
</dbReference>
<dbReference type="InterPro" id="IPR006684">
    <property type="entry name" value="YbgC/YbaW"/>
</dbReference>
<dbReference type="InterPro" id="IPR016181">
    <property type="entry name" value="Acyl_CoA_acyltransferase"/>
</dbReference>
<dbReference type="Pfam" id="PF03061">
    <property type="entry name" value="4HBT"/>
    <property type="match status" value="1"/>
</dbReference>
<feature type="domain" description="N-acetyltransferase" evidence="4">
    <location>
        <begin position="157"/>
        <end position="301"/>
    </location>
</feature>
<keyword evidence="6" id="KW-1185">Reference proteome</keyword>
<dbReference type="SUPFAM" id="SSF55729">
    <property type="entry name" value="Acyl-CoA N-acyltransferases (Nat)"/>
    <property type="match status" value="1"/>
</dbReference>
<dbReference type="InterPro" id="IPR000182">
    <property type="entry name" value="GNAT_dom"/>
</dbReference>
<evidence type="ECO:0000256" key="1">
    <source>
        <dbReference type="ARBA" id="ARBA00022679"/>
    </source>
</evidence>
<dbReference type="EC" id="2.3.1.-" evidence="5"/>
<dbReference type="InterPro" id="IPR006683">
    <property type="entry name" value="Thioestr_dom"/>
</dbReference>
<dbReference type="GO" id="GO:0016790">
    <property type="term" value="F:thiolester hydrolase activity"/>
    <property type="evidence" value="ECO:0007669"/>
    <property type="project" value="UniProtKB-ARBA"/>
</dbReference>
<dbReference type="PROSITE" id="PS51186">
    <property type="entry name" value="GNAT"/>
    <property type="match status" value="1"/>
</dbReference>
<dbReference type="Gene3D" id="3.10.129.10">
    <property type="entry name" value="Hotdog Thioesterase"/>
    <property type="match status" value="1"/>
</dbReference>
<keyword evidence="1 5" id="KW-0808">Transferase</keyword>
<dbReference type="GO" id="GO:0016747">
    <property type="term" value="F:acyltransferase activity, transferring groups other than amino-acyl groups"/>
    <property type="evidence" value="ECO:0007669"/>
    <property type="project" value="InterPro"/>
</dbReference>
<dbReference type="InterPro" id="IPR050832">
    <property type="entry name" value="Bact_Acetyltransf"/>
</dbReference>
<dbReference type="Pfam" id="PF13673">
    <property type="entry name" value="Acetyltransf_10"/>
    <property type="match status" value="1"/>
</dbReference>
<dbReference type="AlphaFoldDB" id="A0A554XIE0"/>
<keyword evidence="2" id="KW-0378">Hydrolase</keyword>
<dbReference type="NCBIfam" id="TIGR00051">
    <property type="entry name" value="YbgC/FadM family acyl-CoA thioesterase"/>
    <property type="match status" value="1"/>
</dbReference>
<keyword evidence="3 5" id="KW-0012">Acyltransferase</keyword>
<dbReference type="InterPro" id="IPR029069">
    <property type="entry name" value="HotDog_dom_sf"/>
</dbReference>
<dbReference type="CDD" id="cd04301">
    <property type="entry name" value="NAT_SF"/>
    <property type="match status" value="1"/>
</dbReference>
<protein>
    <submittedName>
        <fullName evidence="5">Acetyltransferase</fullName>
        <ecNumber evidence="5">2.3.1.-</ecNumber>
    </submittedName>
</protein>
<evidence type="ECO:0000259" key="4">
    <source>
        <dbReference type="PROSITE" id="PS51186"/>
    </source>
</evidence>
<dbReference type="Gene3D" id="3.40.630.30">
    <property type="match status" value="1"/>
</dbReference>
<dbReference type="PANTHER" id="PTHR43877">
    <property type="entry name" value="AMINOALKYLPHOSPHONATE N-ACETYLTRANSFERASE-RELATED-RELATED"/>
    <property type="match status" value="1"/>
</dbReference>
<comment type="caution">
    <text evidence="5">The sequence shown here is derived from an EMBL/GenBank/DDBJ whole genome shotgun (WGS) entry which is preliminary data.</text>
</comment>
<reference evidence="5 6" key="1">
    <citation type="submission" date="2019-07" db="EMBL/GenBank/DDBJ databases">
        <title>Tepidimonas charontis SPSP-6 draft genome.</title>
        <authorList>
            <person name="Da Costa M.S."/>
            <person name="Froufe H.J.C."/>
            <person name="Egas C."/>
            <person name="Albuquerque L."/>
        </authorList>
    </citation>
    <scope>NUCLEOTIDE SEQUENCE [LARGE SCALE GENOMIC DNA]</scope>
    <source>
        <strain evidence="5 6">SPSP-6</strain>
    </source>
</reference>